<dbReference type="AlphaFoldDB" id="U4UNY2"/>
<dbReference type="STRING" id="77166.U4UNY2"/>
<protein>
    <recommendedName>
        <fullName evidence="2">Male-enhanced antigen 1</fullName>
    </recommendedName>
</protein>
<evidence type="ECO:0000256" key="1">
    <source>
        <dbReference type="ARBA" id="ARBA00002540"/>
    </source>
</evidence>
<feature type="region of interest" description="Disordered" evidence="7">
    <location>
        <begin position="1"/>
        <end position="103"/>
    </location>
</feature>
<feature type="compositionally biased region" description="Basic and acidic residues" evidence="7">
    <location>
        <begin position="19"/>
        <end position="30"/>
    </location>
</feature>
<dbReference type="GO" id="GO:0030154">
    <property type="term" value="P:cell differentiation"/>
    <property type="evidence" value="ECO:0007669"/>
    <property type="project" value="UniProtKB-KW"/>
</dbReference>
<feature type="compositionally biased region" description="Acidic residues" evidence="7">
    <location>
        <begin position="65"/>
        <end position="76"/>
    </location>
</feature>
<sequence length="156" mass="17410">MGKRDTGLSNAPANDTEIAENRELAQPRAEEDSDSELEDNGPWGGYMPLAQNPADSEALFRSSNDSDEDEGIDEEQPPAAEQGIKDSSSVQVEEVWSQPAPKEVDIEMSDKKIDLVKQMMQNIKLPEEAIPAWARDIPEAQWRDHLLQKLNQAQQP</sequence>
<proteinExistence type="predicted"/>
<keyword evidence="3" id="KW-0217">Developmental protein</keyword>
<reference evidence="8 9" key="1">
    <citation type="journal article" date="2013" name="Genome Biol.">
        <title>Draft genome of the mountain pine beetle, Dendroctonus ponderosae Hopkins, a major forest pest.</title>
        <authorList>
            <person name="Keeling C.I."/>
            <person name="Yuen M.M."/>
            <person name="Liao N.Y."/>
            <person name="Docking T.R."/>
            <person name="Chan S.K."/>
            <person name="Taylor G.A."/>
            <person name="Palmquist D.L."/>
            <person name="Jackman S.D."/>
            <person name="Nguyen A."/>
            <person name="Li M."/>
            <person name="Henderson H."/>
            <person name="Janes J.K."/>
            <person name="Zhao Y."/>
            <person name="Pandoh P."/>
            <person name="Moore R."/>
            <person name="Sperling F.A."/>
            <person name="Huber D.P."/>
            <person name="Birol I."/>
            <person name="Jones S.J."/>
            <person name="Bohlmann J."/>
        </authorList>
    </citation>
    <scope>NUCLEOTIDE SEQUENCE</scope>
</reference>
<evidence type="ECO:0000313" key="8">
    <source>
        <dbReference type="EMBL" id="ERL91740.1"/>
    </source>
</evidence>
<keyword evidence="4" id="KW-0597">Phosphoprotein</keyword>
<dbReference type="EMBL" id="KB632299">
    <property type="protein sequence ID" value="ERL91740.1"/>
    <property type="molecule type" value="Genomic_DNA"/>
</dbReference>
<evidence type="ECO:0000256" key="4">
    <source>
        <dbReference type="ARBA" id="ARBA00022553"/>
    </source>
</evidence>
<dbReference type="Proteomes" id="UP000030742">
    <property type="component" value="Unassembled WGS sequence"/>
</dbReference>
<dbReference type="GO" id="GO:0007283">
    <property type="term" value="P:spermatogenesis"/>
    <property type="evidence" value="ECO:0007669"/>
    <property type="project" value="UniProtKB-KW"/>
</dbReference>
<evidence type="ECO:0000313" key="9">
    <source>
        <dbReference type="Proteomes" id="UP000030742"/>
    </source>
</evidence>
<feature type="compositionally biased region" description="Low complexity" evidence="7">
    <location>
        <begin position="87"/>
        <end position="98"/>
    </location>
</feature>
<evidence type="ECO:0000256" key="3">
    <source>
        <dbReference type="ARBA" id="ARBA00022473"/>
    </source>
</evidence>
<evidence type="ECO:0000256" key="2">
    <source>
        <dbReference type="ARBA" id="ARBA00022245"/>
    </source>
</evidence>
<gene>
    <name evidence="8" type="ORF">D910_09066</name>
</gene>
<dbReference type="InterPro" id="IPR009685">
    <property type="entry name" value="MEA1"/>
</dbReference>
<name>U4UNY2_DENPD</name>
<comment type="function">
    <text evidence="1">May play an important role in spermatogenesis and/or testis development.</text>
</comment>
<accession>U4UNY2</accession>
<organism evidence="8 9">
    <name type="scientific">Dendroctonus ponderosae</name>
    <name type="common">Mountain pine beetle</name>
    <dbReference type="NCBI Taxonomy" id="77166"/>
    <lineage>
        <taxon>Eukaryota</taxon>
        <taxon>Metazoa</taxon>
        <taxon>Ecdysozoa</taxon>
        <taxon>Arthropoda</taxon>
        <taxon>Hexapoda</taxon>
        <taxon>Insecta</taxon>
        <taxon>Pterygota</taxon>
        <taxon>Neoptera</taxon>
        <taxon>Endopterygota</taxon>
        <taxon>Coleoptera</taxon>
        <taxon>Polyphaga</taxon>
        <taxon>Cucujiformia</taxon>
        <taxon>Curculionidae</taxon>
        <taxon>Scolytinae</taxon>
        <taxon>Dendroctonus</taxon>
    </lineage>
</organism>
<evidence type="ECO:0000256" key="6">
    <source>
        <dbReference type="ARBA" id="ARBA00022871"/>
    </source>
</evidence>
<keyword evidence="6" id="KW-0744">Spermatogenesis</keyword>
<evidence type="ECO:0000256" key="7">
    <source>
        <dbReference type="SAM" id="MobiDB-lite"/>
    </source>
</evidence>
<dbReference type="Pfam" id="PF06910">
    <property type="entry name" value="MEA1"/>
    <property type="match status" value="1"/>
</dbReference>
<keyword evidence="5" id="KW-0221">Differentiation</keyword>
<dbReference type="PANTHER" id="PTHR17005">
    <property type="entry name" value="MALE-ENHANCED ANTIGEN-1"/>
    <property type="match status" value="1"/>
</dbReference>
<evidence type="ECO:0000256" key="5">
    <source>
        <dbReference type="ARBA" id="ARBA00022782"/>
    </source>
</evidence>